<dbReference type="PROSITE" id="PS50102">
    <property type="entry name" value="RRM"/>
    <property type="match status" value="1"/>
</dbReference>
<dbReference type="PANTHER" id="PTHR12603:SF0">
    <property type="entry name" value="CCR4-NOT TRANSCRIPTION COMPLEX SUBUNIT 4"/>
    <property type="match status" value="1"/>
</dbReference>
<evidence type="ECO:0000259" key="13">
    <source>
        <dbReference type="PROSITE" id="PS50102"/>
    </source>
</evidence>
<keyword evidence="16" id="KW-1185">Reference proteome</keyword>
<proteinExistence type="predicted"/>
<evidence type="ECO:0000256" key="10">
    <source>
        <dbReference type="SAM" id="Coils"/>
    </source>
</evidence>
<dbReference type="GO" id="GO:0003723">
    <property type="term" value="F:RNA binding"/>
    <property type="evidence" value="ECO:0007669"/>
    <property type="project" value="UniProtKB-UniRule"/>
</dbReference>
<dbReference type="Pfam" id="PF14570">
    <property type="entry name" value="zf-RING_4"/>
    <property type="match status" value="1"/>
</dbReference>
<dbReference type="GO" id="GO:0004842">
    <property type="term" value="F:ubiquitin-protein transferase activity"/>
    <property type="evidence" value="ECO:0007669"/>
    <property type="project" value="InterPro"/>
</dbReference>
<comment type="subcellular location">
    <subcellularLocation>
        <location evidence="1">Nucleus</location>
    </subcellularLocation>
</comment>
<dbReference type="InterPro" id="IPR013083">
    <property type="entry name" value="Znf_RING/FYVE/PHD"/>
</dbReference>
<keyword evidence="3 9" id="KW-0863">Zinc-finger</keyword>
<dbReference type="PROSITE" id="PS50089">
    <property type="entry name" value="ZF_RING_2"/>
    <property type="match status" value="1"/>
</dbReference>
<dbReference type="InterPro" id="IPR039515">
    <property type="entry name" value="NOT4_mRING-HC-C4C4"/>
</dbReference>
<dbReference type="InterPro" id="IPR000571">
    <property type="entry name" value="Znf_CCCH"/>
</dbReference>
<sequence length="1216" mass="134323">MSDEDDFDCPLCMEELDISDRNFRPCPCGYQICRFCWHHIKEDLNGRCPACRRVYSEETVEFIPISADELAMIKNEKKAKEREKKEIEAMNRKHLANMRVVQKSLVYVIGLPTKLANDEHALRQQEYFGQYGKISKVVVNRRNSPMPMPGAVPGQPSLGVYITYVRKEDAAKAIAAIDGSIWDGKILRASYGTTKYCSYYLRGMSCQNPGCMYLHEPGEDADSYSKEDLAVSRPALPTQSSSSSLTPRTRSAPVASTHSPAASTHSPAASSLVDWPVPGERSGVDDREDEGSALPATASWAKIGSNPSTPTLINSLPLSRKLTEPPPLRAKGSTTSIITGVVVNNANKDTNDSPVLDYAPTPAEALAVEAAAKQQLLQEQRQQQEQQRKLMKQQLKQQEETEQQAEVLNRKLRKQRQQEEEREQQELQKQKQQQEMEQKMQAQLEKEKEQKRKERLQAEKEAQEKKEKEERERQAAEAKKRQEQELLELEEQRRKAQVENLFVTAPTLSLGSFTFNPDASLSTQPLTLGSGMMQLGRDTPGSFGLDSFSAFSNLPVTPGHYTGSFNPFSMDDEPLMRRSAVPVGPTRSFLDESEFDAAGRQRPMGPPIPGKPRQTSRFGFAMDNQAGDSYGFDSYSDPIMSPSMQEGFRALFPNVNVSFGAANGSLNAQQQQHQLQQQQQHLRQLHQQQQQQLQLQQQQQQQQQQTFQTSPLLHRQGSTPNGMWNAGDKQDSHMLQRNMAQLSMDNMQSTPSSRMAEYHQQMQTHSQRNGPPGITRNTLNPSMIKTPPPGLESLARSDMGNWSGSQQQQQQQQQASSRMNGWSNDNGPYNSLAFQDPAIMSARLPSSGATKASLMEALQNPIPSNGLNGYRMANGHDSMDSNHNSNSNDAISEGDKKQDGQQVASLKQQQQRQGMPDSPSPLQNFPLGSKRKEIKSVKGVLNSGMNAPLNGSSRSRPSSTPGSPLVEPRLQLPTQQQQQQHLQANSQAMNGLTSAAARSAKVKSDLLMGLNSPSIRSDRYSAAANMKDGSDGGQYDMNGYGQQHSPMMGSAVTGPPPGLGMPNGNSNSNTNHNNPGSPYSMSNLLGRQPESSQSLYGNTNGKPLDVATMMSALDFFGPGQASSLMMSPNWSMASGHSQQQQQQQQQNQQQQLQQDKNSGSNTGHSSPSLASAAAGGATARSVEDLELQVINAKMETQMLENQLNAVIKRNRRKLYA</sequence>
<feature type="region of interest" description="Disordered" evidence="11">
    <location>
        <begin position="412"/>
        <end position="479"/>
    </location>
</feature>
<feature type="zinc finger region" description="C3H1-type" evidence="9">
    <location>
        <begin position="191"/>
        <end position="218"/>
    </location>
</feature>
<evidence type="ECO:0000313" key="15">
    <source>
        <dbReference type="EMBL" id="KAG9067219.1"/>
    </source>
</evidence>
<evidence type="ECO:0000259" key="14">
    <source>
        <dbReference type="PROSITE" id="PS50103"/>
    </source>
</evidence>
<keyword evidence="6 10" id="KW-0175">Coiled coil</keyword>
<dbReference type="CDD" id="cd16618">
    <property type="entry name" value="mRING-HC-C4C4_CNOT4"/>
    <property type="match status" value="1"/>
</dbReference>
<feature type="compositionally biased region" description="Basic and acidic residues" evidence="11">
    <location>
        <begin position="416"/>
        <end position="479"/>
    </location>
</feature>
<dbReference type="AlphaFoldDB" id="A0A9P7XTS5"/>
<evidence type="ECO:0000256" key="9">
    <source>
        <dbReference type="PROSITE-ProRule" id="PRU00723"/>
    </source>
</evidence>
<evidence type="ECO:0000259" key="12">
    <source>
        <dbReference type="PROSITE" id="PS50089"/>
    </source>
</evidence>
<organism evidence="15 16">
    <name type="scientific">Linnemannia hyalina</name>
    <dbReference type="NCBI Taxonomy" id="64524"/>
    <lineage>
        <taxon>Eukaryota</taxon>
        <taxon>Fungi</taxon>
        <taxon>Fungi incertae sedis</taxon>
        <taxon>Mucoromycota</taxon>
        <taxon>Mortierellomycotina</taxon>
        <taxon>Mortierellomycetes</taxon>
        <taxon>Mortierellales</taxon>
        <taxon>Mortierellaceae</taxon>
        <taxon>Linnemannia</taxon>
    </lineage>
</organism>
<dbReference type="InterPro" id="IPR034261">
    <property type="entry name" value="CNOT4_RRM"/>
</dbReference>
<dbReference type="InterPro" id="IPR035979">
    <property type="entry name" value="RBD_domain_sf"/>
</dbReference>
<evidence type="ECO:0000256" key="6">
    <source>
        <dbReference type="ARBA" id="ARBA00023054"/>
    </source>
</evidence>
<feature type="region of interest" description="Disordered" evidence="11">
    <location>
        <begin position="705"/>
        <end position="729"/>
    </location>
</feature>
<feature type="compositionally biased region" description="Low complexity" evidence="11">
    <location>
        <begin position="951"/>
        <end position="983"/>
    </location>
</feature>
<feature type="coiled-coil region" evidence="10">
    <location>
        <begin position="70"/>
        <end position="97"/>
    </location>
</feature>
<feature type="compositionally biased region" description="Low complexity" evidence="11">
    <location>
        <begin position="1163"/>
        <end position="1177"/>
    </location>
</feature>
<feature type="compositionally biased region" description="Low complexity" evidence="11">
    <location>
        <begin position="1060"/>
        <end position="1078"/>
    </location>
</feature>
<feature type="compositionally biased region" description="Polar residues" evidence="11">
    <location>
        <begin position="706"/>
        <end position="722"/>
    </location>
</feature>
<dbReference type="Gene3D" id="3.30.40.10">
    <property type="entry name" value="Zinc/RING finger domain, C3HC4 (zinc finger)"/>
    <property type="match status" value="1"/>
</dbReference>
<dbReference type="GO" id="GO:0008270">
    <property type="term" value="F:zinc ion binding"/>
    <property type="evidence" value="ECO:0007669"/>
    <property type="project" value="UniProtKB-KW"/>
</dbReference>
<keyword evidence="2 9" id="KW-0479">Metal-binding</keyword>
<keyword evidence="4 9" id="KW-0862">Zinc</keyword>
<dbReference type="Proteomes" id="UP000707451">
    <property type="component" value="Unassembled WGS sequence"/>
</dbReference>
<feature type="region of interest" description="Disordered" evidence="11">
    <location>
        <begin position="1039"/>
        <end position="1100"/>
    </location>
</feature>
<dbReference type="FunFam" id="3.30.40.10:FF:000006">
    <property type="entry name" value="CCR4-NOT transcription complex subunit 4"/>
    <property type="match status" value="1"/>
</dbReference>
<feature type="region of interest" description="Disordered" evidence="11">
    <location>
        <begin position="866"/>
        <end position="928"/>
    </location>
</feature>
<feature type="compositionally biased region" description="Polar residues" evidence="11">
    <location>
        <begin position="305"/>
        <end position="317"/>
    </location>
</feature>
<dbReference type="InterPro" id="IPR039780">
    <property type="entry name" value="Mot2"/>
</dbReference>
<dbReference type="InterPro" id="IPR000504">
    <property type="entry name" value="RRM_dom"/>
</dbReference>
<evidence type="ECO:0000256" key="2">
    <source>
        <dbReference type="ARBA" id="ARBA00022723"/>
    </source>
</evidence>
<evidence type="ECO:0000256" key="7">
    <source>
        <dbReference type="ARBA" id="ARBA00023242"/>
    </source>
</evidence>
<feature type="domain" description="RRM" evidence="13">
    <location>
        <begin position="104"/>
        <end position="194"/>
    </location>
</feature>
<dbReference type="CDD" id="cd12438">
    <property type="entry name" value="RRM_CNOT4"/>
    <property type="match status" value="1"/>
</dbReference>
<dbReference type="GO" id="GO:0016567">
    <property type="term" value="P:protein ubiquitination"/>
    <property type="evidence" value="ECO:0007669"/>
    <property type="project" value="TreeGrafter"/>
</dbReference>
<feature type="compositionally biased region" description="Polar residues" evidence="11">
    <location>
        <begin position="900"/>
        <end position="913"/>
    </location>
</feature>
<feature type="region of interest" description="Disordered" evidence="11">
    <location>
        <begin position="1126"/>
        <end position="1177"/>
    </location>
</feature>
<feature type="region of interest" description="Disordered" evidence="11">
    <location>
        <begin position="745"/>
        <end position="830"/>
    </location>
</feature>
<feature type="compositionally biased region" description="Polar residues" evidence="11">
    <location>
        <begin position="984"/>
        <end position="993"/>
    </location>
</feature>
<evidence type="ECO:0000256" key="11">
    <source>
        <dbReference type="SAM" id="MobiDB-lite"/>
    </source>
</evidence>
<evidence type="ECO:0000256" key="3">
    <source>
        <dbReference type="ARBA" id="ARBA00022771"/>
    </source>
</evidence>
<name>A0A9P7XTS5_9FUNG</name>
<dbReference type="GO" id="GO:0005634">
    <property type="term" value="C:nucleus"/>
    <property type="evidence" value="ECO:0007669"/>
    <property type="project" value="UniProtKB-SubCell"/>
</dbReference>
<dbReference type="PANTHER" id="PTHR12603">
    <property type="entry name" value="CCR4-NOT TRANSCRIPTION COMPLEX RELATED"/>
    <property type="match status" value="1"/>
</dbReference>
<comment type="caution">
    <text evidence="15">The sequence shown here is derived from an EMBL/GenBank/DDBJ whole genome shotgun (WGS) entry which is preliminary data.</text>
</comment>
<dbReference type="InterPro" id="IPR003954">
    <property type="entry name" value="RRM_euk-type"/>
</dbReference>
<feature type="compositionally biased region" description="Polar residues" evidence="11">
    <location>
        <begin position="1126"/>
        <end position="1137"/>
    </location>
</feature>
<keyword evidence="5 8" id="KW-0694">RNA-binding</keyword>
<dbReference type="EMBL" id="JAHRHY010000008">
    <property type="protein sequence ID" value="KAG9067219.1"/>
    <property type="molecule type" value="Genomic_DNA"/>
</dbReference>
<dbReference type="SUPFAM" id="SSF54928">
    <property type="entry name" value="RNA-binding domain, RBD"/>
    <property type="match status" value="1"/>
</dbReference>
<dbReference type="InterPro" id="IPR012677">
    <property type="entry name" value="Nucleotide-bd_a/b_plait_sf"/>
</dbReference>
<dbReference type="InterPro" id="IPR001841">
    <property type="entry name" value="Znf_RING"/>
</dbReference>
<feature type="compositionally biased region" description="Polar residues" evidence="11">
    <location>
        <begin position="1079"/>
        <end position="1100"/>
    </location>
</feature>
<dbReference type="SMART" id="SM00361">
    <property type="entry name" value="RRM_1"/>
    <property type="match status" value="1"/>
</dbReference>
<dbReference type="PROSITE" id="PS50103">
    <property type="entry name" value="ZF_C3H1"/>
    <property type="match status" value="1"/>
</dbReference>
<dbReference type="Gene3D" id="3.30.70.330">
    <property type="match status" value="1"/>
</dbReference>
<feature type="compositionally biased region" description="Low complexity" evidence="11">
    <location>
        <begin position="232"/>
        <end position="271"/>
    </location>
</feature>
<protein>
    <submittedName>
        <fullName evidence="15">Transcriptional repressor general negative regulator of transcription subunit 4</fullName>
    </submittedName>
</protein>
<dbReference type="SUPFAM" id="SSF57850">
    <property type="entry name" value="RING/U-box"/>
    <property type="match status" value="1"/>
</dbReference>
<feature type="compositionally biased region" description="Polar residues" evidence="11">
    <location>
        <begin position="760"/>
        <end position="783"/>
    </location>
</feature>
<evidence type="ECO:0000313" key="16">
    <source>
        <dbReference type="Proteomes" id="UP000707451"/>
    </source>
</evidence>
<feature type="region of interest" description="Disordered" evidence="11">
    <location>
        <begin position="940"/>
        <end position="996"/>
    </location>
</feature>
<dbReference type="GO" id="GO:0030014">
    <property type="term" value="C:CCR4-NOT complex"/>
    <property type="evidence" value="ECO:0007669"/>
    <property type="project" value="InterPro"/>
</dbReference>
<keyword evidence="7" id="KW-0539">Nucleus</keyword>
<reference evidence="15" key="1">
    <citation type="submission" date="2021-06" db="EMBL/GenBank/DDBJ databases">
        <title>Genome Sequence of Mortierella hyaline Strain SCG-10, a Cold-Adapted, Nitrate-Reducing Fungus Isolated from Soil in Minnesota, USA.</title>
        <authorList>
            <person name="Aldossari N."/>
        </authorList>
    </citation>
    <scope>NUCLEOTIDE SEQUENCE</scope>
    <source>
        <strain evidence="15">SCG-10</strain>
    </source>
</reference>
<accession>A0A9P7XTS5</accession>
<feature type="region of interest" description="Disordered" evidence="11">
    <location>
        <begin position="222"/>
        <end position="332"/>
    </location>
</feature>
<evidence type="ECO:0000256" key="5">
    <source>
        <dbReference type="ARBA" id="ARBA00022884"/>
    </source>
</evidence>
<feature type="domain" description="RING-type" evidence="12">
    <location>
        <begin position="9"/>
        <end position="52"/>
    </location>
</feature>
<evidence type="ECO:0000256" key="4">
    <source>
        <dbReference type="ARBA" id="ARBA00022833"/>
    </source>
</evidence>
<feature type="compositionally biased region" description="Polar residues" evidence="11">
    <location>
        <begin position="815"/>
        <end position="830"/>
    </location>
</feature>
<evidence type="ECO:0000256" key="1">
    <source>
        <dbReference type="ARBA" id="ARBA00004123"/>
    </source>
</evidence>
<feature type="domain" description="C3H1-type" evidence="14">
    <location>
        <begin position="191"/>
        <end position="218"/>
    </location>
</feature>
<feature type="compositionally biased region" description="Low complexity" evidence="11">
    <location>
        <begin position="1138"/>
        <end position="1154"/>
    </location>
</feature>
<gene>
    <name evidence="15" type="primary">NOT4_2</name>
    <name evidence="15" type="ORF">KI688_012001</name>
</gene>
<dbReference type="OrthoDB" id="1923159at2759"/>
<evidence type="ECO:0000256" key="8">
    <source>
        <dbReference type="PROSITE-ProRule" id="PRU00176"/>
    </source>
</evidence>